<dbReference type="AlphaFoldDB" id="A0A4Q7VJE9"/>
<dbReference type="OrthoDB" id="1116396at2"/>
<proteinExistence type="predicted"/>
<keyword evidence="1" id="KW-0378">Hydrolase</keyword>
<accession>A0A4Q7VJE9</accession>
<name>A0A4Q7VJE9_9BACT</name>
<dbReference type="RefSeq" id="WP_130306165.1">
    <property type="nucleotide sequence ID" value="NZ_SHKN01000001.1"/>
</dbReference>
<keyword evidence="2" id="KW-1185">Reference proteome</keyword>
<organism evidence="1 2">
    <name type="scientific">Ancylomarina subtilis</name>
    <dbReference type="NCBI Taxonomy" id="1639035"/>
    <lineage>
        <taxon>Bacteria</taxon>
        <taxon>Pseudomonadati</taxon>
        <taxon>Bacteroidota</taxon>
        <taxon>Bacteroidia</taxon>
        <taxon>Marinilabiliales</taxon>
        <taxon>Marinifilaceae</taxon>
        <taxon>Ancylomarina</taxon>
    </lineage>
</organism>
<evidence type="ECO:0000313" key="2">
    <source>
        <dbReference type="Proteomes" id="UP000293562"/>
    </source>
</evidence>
<dbReference type="InterPro" id="IPR008969">
    <property type="entry name" value="CarboxyPept-like_regulatory"/>
</dbReference>
<dbReference type="GO" id="GO:0004180">
    <property type="term" value="F:carboxypeptidase activity"/>
    <property type="evidence" value="ECO:0007669"/>
    <property type="project" value="UniProtKB-KW"/>
</dbReference>
<gene>
    <name evidence="1" type="ORF">EV201_0905</name>
</gene>
<dbReference type="EMBL" id="SHKN01000001">
    <property type="protein sequence ID" value="RZT96269.1"/>
    <property type="molecule type" value="Genomic_DNA"/>
</dbReference>
<dbReference type="SUPFAM" id="SSF49464">
    <property type="entry name" value="Carboxypeptidase regulatory domain-like"/>
    <property type="match status" value="1"/>
</dbReference>
<reference evidence="1 2" key="1">
    <citation type="submission" date="2019-02" db="EMBL/GenBank/DDBJ databases">
        <title>Genomic Encyclopedia of Type Strains, Phase IV (KMG-IV): sequencing the most valuable type-strain genomes for metagenomic binning, comparative biology and taxonomic classification.</title>
        <authorList>
            <person name="Goeker M."/>
        </authorList>
    </citation>
    <scope>NUCLEOTIDE SEQUENCE [LARGE SCALE GENOMIC DNA]</scope>
    <source>
        <strain evidence="1 2">DSM 28825</strain>
    </source>
</reference>
<dbReference type="Proteomes" id="UP000293562">
    <property type="component" value="Unassembled WGS sequence"/>
</dbReference>
<evidence type="ECO:0000313" key="1">
    <source>
        <dbReference type="EMBL" id="RZT96269.1"/>
    </source>
</evidence>
<dbReference type="Gene3D" id="2.60.40.1120">
    <property type="entry name" value="Carboxypeptidase-like, regulatory domain"/>
    <property type="match status" value="1"/>
</dbReference>
<sequence>MNKKFIPVQKMLYQFNDFVTEFKSKLEAIPLVWTLIGKLLKLGVDLNEAILIQTADNRGYTLAKTQRRENLAHSLISIMNLIYTNCLNKNQLNDIENYKSTYKKLLRMSFLNIKHKAVSIIEYCDMNTESLAEMGISAEMLQLLKDNCSALESYMALPQEMIKKKESATLTIESLAKEIDRLQIDQLNKLMESFFKLSDPEVYAAYLQAVRRERIASRKMALIGSVKDSRTRKPVPNARVLIPEAEIVHSIRGAEGGFRISHLDAGTFPIEFSATNYKSQIITLVHNFGVTDRLDVFLEPASIDHL</sequence>
<protein>
    <submittedName>
        <fullName evidence="1">Carboxypeptidase family protein</fullName>
    </submittedName>
</protein>
<keyword evidence="1" id="KW-0121">Carboxypeptidase</keyword>
<keyword evidence="1" id="KW-0645">Protease</keyword>
<comment type="caution">
    <text evidence="1">The sequence shown here is derived from an EMBL/GenBank/DDBJ whole genome shotgun (WGS) entry which is preliminary data.</text>
</comment>